<protein>
    <submittedName>
        <fullName evidence="2">Unannotated protein</fullName>
    </submittedName>
</protein>
<accession>A0A6J6IZN1</accession>
<sequence length="161" mass="17607">MNLVLHITNVSEAFKAAQTLVDLATEDAKAAAEVRDEKEQEELAQAYGKGATGRGMATGGSKALKELEKEQKTRTTRMVRDSLDAALLDIATLYRDIMLIQSGHTDSLINIEMVEEIRALANILPAHRTIQKIDAIMKSRKNLGYNAAPLLTIEALMCALV</sequence>
<reference evidence="2" key="1">
    <citation type="submission" date="2020-05" db="EMBL/GenBank/DDBJ databases">
        <authorList>
            <person name="Chiriac C."/>
            <person name="Salcher M."/>
            <person name="Ghai R."/>
            <person name="Kavagutti S V."/>
        </authorList>
    </citation>
    <scope>NUCLEOTIDE SEQUENCE</scope>
</reference>
<evidence type="ECO:0000256" key="1">
    <source>
        <dbReference type="SAM" id="MobiDB-lite"/>
    </source>
</evidence>
<name>A0A6J6IZN1_9ZZZZ</name>
<organism evidence="2">
    <name type="scientific">freshwater metagenome</name>
    <dbReference type="NCBI Taxonomy" id="449393"/>
    <lineage>
        <taxon>unclassified sequences</taxon>
        <taxon>metagenomes</taxon>
        <taxon>ecological metagenomes</taxon>
    </lineage>
</organism>
<dbReference type="AlphaFoldDB" id="A0A6J6IZN1"/>
<dbReference type="EMBL" id="CAEZVH010000102">
    <property type="protein sequence ID" value="CAB4630040.1"/>
    <property type="molecule type" value="Genomic_DNA"/>
</dbReference>
<evidence type="ECO:0000313" key="2">
    <source>
        <dbReference type="EMBL" id="CAB4630040.1"/>
    </source>
</evidence>
<proteinExistence type="predicted"/>
<gene>
    <name evidence="2" type="ORF">UFOPK1951_00801</name>
</gene>
<feature type="region of interest" description="Disordered" evidence="1">
    <location>
        <begin position="36"/>
        <end position="60"/>
    </location>
</feature>